<dbReference type="GO" id="GO:0020037">
    <property type="term" value="F:heme binding"/>
    <property type="evidence" value="ECO:0007669"/>
    <property type="project" value="InterPro"/>
</dbReference>
<dbReference type="SUPFAM" id="SSF48264">
    <property type="entry name" value="Cytochrome P450"/>
    <property type="match status" value="1"/>
</dbReference>
<dbReference type="GO" id="GO:0016705">
    <property type="term" value="F:oxidoreductase activity, acting on paired donors, with incorporation or reduction of molecular oxygen"/>
    <property type="evidence" value="ECO:0007669"/>
    <property type="project" value="InterPro"/>
</dbReference>
<dbReference type="PRINTS" id="PR00463">
    <property type="entry name" value="EP450I"/>
</dbReference>
<dbReference type="Proteomes" id="UP000743370">
    <property type="component" value="Unassembled WGS sequence"/>
</dbReference>
<name>A0A8T0L1V1_PHAAN</name>
<reference evidence="3 4" key="1">
    <citation type="submission" date="2020-05" db="EMBL/GenBank/DDBJ databases">
        <title>Vigna angularis (adzuki bean) Var. LongXiaoDou No. 4 denovo assembly.</title>
        <authorList>
            <person name="Xiang H."/>
        </authorList>
    </citation>
    <scope>NUCLEOTIDE SEQUENCE [LARGE SCALE GENOMIC DNA]</scope>
    <source>
        <tissue evidence="3">Leaf</tissue>
    </source>
</reference>
<dbReference type="InterPro" id="IPR001128">
    <property type="entry name" value="Cyt_P450"/>
</dbReference>
<organism evidence="3 4">
    <name type="scientific">Phaseolus angularis</name>
    <name type="common">Azuki bean</name>
    <name type="synonym">Vigna angularis</name>
    <dbReference type="NCBI Taxonomy" id="3914"/>
    <lineage>
        <taxon>Eukaryota</taxon>
        <taxon>Viridiplantae</taxon>
        <taxon>Streptophyta</taxon>
        <taxon>Embryophyta</taxon>
        <taxon>Tracheophyta</taxon>
        <taxon>Spermatophyta</taxon>
        <taxon>Magnoliopsida</taxon>
        <taxon>eudicotyledons</taxon>
        <taxon>Gunneridae</taxon>
        <taxon>Pentapetalae</taxon>
        <taxon>rosids</taxon>
        <taxon>fabids</taxon>
        <taxon>Fabales</taxon>
        <taxon>Fabaceae</taxon>
        <taxon>Papilionoideae</taxon>
        <taxon>50 kb inversion clade</taxon>
        <taxon>NPAAA clade</taxon>
        <taxon>indigoferoid/millettioid clade</taxon>
        <taxon>Phaseoleae</taxon>
        <taxon>Vigna</taxon>
    </lineage>
</organism>
<evidence type="ECO:0000313" key="3">
    <source>
        <dbReference type="EMBL" id="KAG2406137.1"/>
    </source>
</evidence>
<dbReference type="GO" id="GO:0004497">
    <property type="term" value="F:monooxygenase activity"/>
    <property type="evidence" value="ECO:0007669"/>
    <property type="project" value="InterPro"/>
</dbReference>
<comment type="caution">
    <text evidence="3">The sequence shown here is derived from an EMBL/GenBank/DDBJ whole genome shotgun (WGS) entry which is preliminary data.</text>
</comment>
<dbReference type="Gene3D" id="1.10.630.10">
    <property type="entry name" value="Cytochrome P450"/>
    <property type="match status" value="1"/>
</dbReference>
<keyword evidence="2" id="KW-0812">Transmembrane</keyword>
<keyword evidence="2" id="KW-0472">Membrane</keyword>
<comment type="similarity">
    <text evidence="1">Belongs to the cytochrome P450 family.</text>
</comment>
<gene>
    <name evidence="3" type="ORF">HKW66_Vig0053930</name>
</gene>
<protein>
    <submittedName>
        <fullName evidence="3">Cytochrome P450</fullName>
    </submittedName>
</protein>
<sequence>MALTSEYFSLFLLLLLSVLFIFLLRRKTAARNRRLPPGPPGWPIFGNMFQLGDRPHRTLTDLRAKHGPVVWLQIGAMNTMAILSADAATVFFKHHDHAFADRNITETMRVHNYNKSSLALAPYGPYWRLMRRLVTVDMLVAKRINETAPVRRKCVNNMITWLSKEAEKLEEGGGVHVARFVFLMSFNLLGNLMLSRDLFDPDSEDGSEFFTAMMGLMEWSGHANVADMFPWLRRLDPQGLRRKMDRDMGKALEIASKFVKKRLDEKNSDEKTRDFLDVLIDFQSSNSEETLKISDKDLNIFILEIFLAGSETTSSTIEWTMMELLRNPEWLEKVKSELDRVVGRGRKVEESDIDNLPYLQAVIKETLRLHPPIPLLVPRKATKNTKILHLVLGSLLHEFDWKLPSHVTPSTLDTRERLGITMRKLQPLLAVPKLIPSSSSIIND</sequence>
<accession>A0A8T0L1V1</accession>
<feature type="transmembrane region" description="Helical" evidence="2">
    <location>
        <begin position="6"/>
        <end position="24"/>
    </location>
</feature>
<evidence type="ECO:0000256" key="2">
    <source>
        <dbReference type="SAM" id="Phobius"/>
    </source>
</evidence>
<dbReference type="EMBL" id="JABFOF010000002">
    <property type="protein sequence ID" value="KAG2406137.1"/>
    <property type="molecule type" value="Genomic_DNA"/>
</dbReference>
<evidence type="ECO:0000313" key="4">
    <source>
        <dbReference type="Proteomes" id="UP000743370"/>
    </source>
</evidence>
<dbReference type="GO" id="GO:0005506">
    <property type="term" value="F:iron ion binding"/>
    <property type="evidence" value="ECO:0007669"/>
    <property type="project" value="InterPro"/>
</dbReference>
<dbReference type="PRINTS" id="PR00385">
    <property type="entry name" value="P450"/>
</dbReference>
<dbReference type="PANTHER" id="PTHR47950:SF14">
    <property type="entry name" value="CYTOCHROME P450 76A2-LIKE ISOFORM X1"/>
    <property type="match status" value="1"/>
</dbReference>
<keyword evidence="2" id="KW-1133">Transmembrane helix</keyword>
<dbReference type="Pfam" id="PF00067">
    <property type="entry name" value="p450"/>
    <property type="match status" value="1"/>
</dbReference>
<dbReference type="PANTHER" id="PTHR47950">
    <property type="entry name" value="CYTOCHROME P450, FAMILY 76, SUBFAMILY C, POLYPEPTIDE 5-RELATED"/>
    <property type="match status" value="1"/>
</dbReference>
<dbReference type="InterPro" id="IPR002401">
    <property type="entry name" value="Cyt_P450_E_grp-I"/>
</dbReference>
<evidence type="ECO:0000256" key="1">
    <source>
        <dbReference type="ARBA" id="ARBA00010617"/>
    </source>
</evidence>
<dbReference type="InterPro" id="IPR036396">
    <property type="entry name" value="Cyt_P450_sf"/>
</dbReference>
<dbReference type="AlphaFoldDB" id="A0A8T0L1V1"/>
<proteinExistence type="inferred from homology"/>